<sequence>MHVQEKGVKIDFNTSPSLDPVHSNRLKDSGALFSVVHSIKVFFKKLRMVRALEEEQENYRSRLFHFRGMYENAGRHTKSLSIESASALGVEDDWAPPKSQAAKPLTDSDKQQPGSLFNRSNDKGPKSSRLNRDEIAAKEVRDRLVAGQSCLSLP</sequence>
<name>A0A8K0MMC6_9ROSA</name>
<dbReference type="AlphaFoldDB" id="A0A8K0MMC6"/>
<accession>A0A8K0MMC6</accession>
<keyword evidence="3" id="KW-1185">Reference proteome</keyword>
<feature type="compositionally biased region" description="Basic and acidic residues" evidence="1">
    <location>
        <begin position="120"/>
        <end position="135"/>
    </location>
</feature>
<reference evidence="2" key="1">
    <citation type="submission" date="2020-03" db="EMBL/GenBank/DDBJ databases">
        <title>A high-quality chromosome-level genome assembly of a woody plant with both climbing and erect habits, Rhamnella rubrinervis.</title>
        <authorList>
            <person name="Lu Z."/>
            <person name="Yang Y."/>
            <person name="Zhu X."/>
            <person name="Sun Y."/>
        </authorList>
    </citation>
    <scope>NUCLEOTIDE SEQUENCE</scope>
    <source>
        <strain evidence="2">BYM</strain>
        <tissue evidence="2">Leaf</tissue>
    </source>
</reference>
<proteinExistence type="predicted"/>
<protein>
    <submittedName>
        <fullName evidence="2">Uncharacterized protein</fullName>
    </submittedName>
</protein>
<evidence type="ECO:0000313" key="3">
    <source>
        <dbReference type="Proteomes" id="UP000796880"/>
    </source>
</evidence>
<comment type="caution">
    <text evidence="2">The sequence shown here is derived from an EMBL/GenBank/DDBJ whole genome shotgun (WGS) entry which is preliminary data.</text>
</comment>
<dbReference type="Proteomes" id="UP000796880">
    <property type="component" value="Unassembled WGS sequence"/>
</dbReference>
<dbReference type="EMBL" id="VOIH02000003">
    <property type="protein sequence ID" value="KAF3450740.1"/>
    <property type="molecule type" value="Genomic_DNA"/>
</dbReference>
<organism evidence="2 3">
    <name type="scientific">Rhamnella rubrinervis</name>
    <dbReference type="NCBI Taxonomy" id="2594499"/>
    <lineage>
        <taxon>Eukaryota</taxon>
        <taxon>Viridiplantae</taxon>
        <taxon>Streptophyta</taxon>
        <taxon>Embryophyta</taxon>
        <taxon>Tracheophyta</taxon>
        <taxon>Spermatophyta</taxon>
        <taxon>Magnoliopsida</taxon>
        <taxon>eudicotyledons</taxon>
        <taxon>Gunneridae</taxon>
        <taxon>Pentapetalae</taxon>
        <taxon>rosids</taxon>
        <taxon>fabids</taxon>
        <taxon>Rosales</taxon>
        <taxon>Rhamnaceae</taxon>
        <taxon>rhamnoid group</taxon>
        <taxon>Rhamneae</taxon>
        <taxon>Rhamnella</taxon>
    </lineage>
</organism>
<evidence type="ECO:0000313" key="2">
    <source>
        <dbReference type="EMBL" id="KAF3450740.1"/>
    </source>
</evidence>
<dbReference type="OrthoDB" id="1744599at2759"/>
<gene>
    <name evidence="2" type="ORF">FNV43_RR06829</name>
</gene>
<feature type="region of interest" description="Disordered" evidence="1">
    <location>
        <begin position="91"/>
        <end position="135"/>
    </location>
</feature>
<evidence type="ECO:0000256" key="1">
    <source>
        <dbReference type="SAM" id="MobiDB-lite"/>
    </source>
</evidence>